<evidence type="ECO:0000313" key="1">
    <source>
        <dbReference type="EMBL" id="KAJ8728117.1"/>
    </source>
</evidence>
<protein>
    <submittedName>
        <fullName evidence="1">Uncharacterized protein</fullName>
    </submittedName>
</protein>
<keyword evidence="2" id="KW-1185">Reference proteome</keyword>
<evidence type="ECO:0000313" key="2">
    <source>
        <dbReference type="Proteomes" id="UP001231649"/>
    </source>
</evidence>
<dbReference type="EMBL" id="CM056785">
    <property type="protein sequence ID" value="KAJ8728117.1"/>
    <property type="molecule type" value="Genomic_DNA"/>
</dbReference>
<sequence length="244" mass="26474">MDKYFKEKRILITGGCQGIGRGIAIELWRQGAHVVVLSNQLENLEKLKKEYPTIEIACVDLLDWDKTRDTVDSLGTFHGLVNSAGVAIIESFFECSPASFDTTMALNVRAILNVSQIVAKKMIDNNINGCIVNISSQASKAALKDHTAYCASKSAVDSLTRVMALELGPHGIRVNTVNPTVVLTDLGRKVWADPAKAQDMLSKIPMGRFAEVQEIVNTVIFLLSDSASMINGVHLPVDGGFLAT</sequence>
<comment type="caution">
    <text evidence="1">The sequence shown here is derived from an EMBL/GenBank/DDBJ whole genome shotgun (WGS) entry which is preliminary data.</text>
</comment>
<dbReference type="Proteomes" id="UP001231649">
    <property type="component" value="Chromosome 9"/>
</dbReference>
<name>A0ACC2QZL5_9NEOP</name>
<gene>
    <name evidence="1" type="ORF">PYW08_016502</name>
</gene>
<organism evidence="1 2">
    <name type="scientific">Mythimna loreyi</name>
    <dbReference type="NCBI Taxonomy" id="667449"/>
    <lineage>
        <taxon>Eukaryota</taxon>
        <taxon>Metazoa</taxon>
        <taxon>Ecdysozoa</taxon>
        <taxon>Arthropoda</taxon>
        <taxon>Hexapoda</taxon>
        <taxon>Insecta</taxon>
        <taxon>Pterygota</taxon>
        <taxon>Neoptera</taxon>
        <taxon>Endopterygota</taxon>
        <taxon>Lepidoptera</taxon>
        <taxon>Glossata</taxon>
        <taxon>Ditrysia</taxon>
        <taxon>Noctuoidea</taxon>
        <taxon>Noctuidae</taxon>
        <taxon>Noctuinae</taxon>
        <taxon>Hadenini</taxon>
        <taxon>Mythimna</taxon>
    </lineage>
</organism>
<proteinExistence type="predicted"/>
<accession>A0ACC2QZL5</accession>
<reference evidence="1" key="1">
    <citation type="submission" date="2023-03" db="EMBL/GenBank/DDBJ databases">
        <title>Chromosome-level genomes of two armyworms, Mythimna separata and Mythimna loreyi, provide insights into the biosynthesis and reception of sex pheromones.</title>
        <authorList>
            <person name="Zhao H."/>
        </authorList>
    </citation>
    <scope>NUCLEOTIDE SEQUENCE</scope>
    <source>
        <strain evidence="1">BeijingLab</strain>
    </source>
</reference>